<protein>
    <submittedName>
        <fullName evidence="2">Uncharacterized protein</fullName>
    </submittedName>
</protein>
<dbReference type="AlphaFoldDB" id="A0A388M9E5"/>
<feature type="region of interest" description="Disordered" evidence="1">
    <location>
        <begin position="1"/>
        <end position="55"/>
    </location>
</feature>
<accession>A0A388M9E5</accession>
<evidence type="ECO:0000313" key="3">
    <source>
        <dbReference type="Proteomes" id="UP000265515"/>
    </source>
</evidence>
<evidence type="ECO:0000256" key="1">
    <source>
        <dbReference type="SAM" id="MobiDB-lite"/>
    </source>
</evidence>
<feature type="compositionally biased region" description="Low complexity" evidence="1">
    <location>
        <begin position="43"/>
        <end position="55"/>
    </location>
</feature>
<dbReference type="EMBL" id="BFEA01000878">
    <property type="protein sequence ID" value="GBG91170.1"/>
    <property type="molecule type" value="Genomic_DNA"/>
</dbReference>
<reference evidence="2 3" key="1">
    <citation type="journal article" date="2018" name="Cell">
        <title>The Chara Genome: Secondary Complexity and Implications for Plant Terrestrialization.</title>
        <authorList>
            <person name="Nishiyama T."/>
            <person name="Sakayama H."/>
            <person name="Vries J.D."/>
            <person name="Buschmann H."/>
            <person name="Saint-Marcoux D."/>
            <person name="Ullrich K.K."/>
            <person name="Haas F.B."/>
            <person name="Vanderstraeten L."/>
            <person name="Becker D."/>
            <person name="Lang D."/>
            <person name="Vosolsobe S."/>
            <person name="Rombauts S."/>
            <person name="Wilhelmsson P.K.I."/>
            <person name="Janitza P."/>
            <person name="Kern R."/>
            <person name="Heyl A."/>
            <person name="Rumpler F."/>
            <person name="Villalobos L.I.A.C."/>
            <person name="Clay J.M."/>
            <person name="Skokan R."/>
            <person name="Toyoda A."/>
            <person name="Suzuki Y."/>
            <person name="Kagoshima H."/>
            <person name="Schijlen E."/>
            <person name="Tajeshwar N."/>
            <person name="Catarino B."/>
            <person name="Hetherington A.J."/>
            <person name="Saltykova A."/>
            <person name="Bonnot C."/>
            <person name="Breuninger H."/>
            <person name="Symeonidi A."/>
            <person name="Radhakrishnan G.V."/>
            <person name="Van Nieuwerburgh F."/>
            <person name="Deforce D."/>
            <person name="Chang C."/>
            <person name="Karol K.G."/>
            <person name="Hedrich R."/>
            <person name="Ulvskov P."/>
            <person name="Glockner G."/>
            <person name="Delwiche C.F."/>
            <person name="Petrasek J."/>
            <person name="Van de Peer Y."/>
            <person name="Friml J."/>
            <person name="Beilby M."/>
            <person name="Dolan L."/>
            <person name="Kohara Y."/>
            <person name="Sugano S."/>
            <person name="Fujiyama A."/>
            <person name="Delaux P.-M."/>
            <person name="Quint M."/>
            <person name="TheiBen G."/>
            <person name="Hagemann M."/>
            <person name="Harholt J."/>
            <person name="Dunand C."/>
            <person name="Zachgo S."/>
            <person name="Langdale J."/>
            <person name="Maumus F."/>
            <person name="Straeten D.V.D."/>
            <person name="Gould S.B."/>
            <person name="Rensing S.A."/>
        </authorList>
    </citation>
    <scope>NUCLEOTIDE SEQUENCE [LARGE SCALE GENOMIC DNA]</scope>
    <source>
        <strain evidence="2 3">S276</strain>
    </source>
</reference>
<sequence length="143" mass="15030">MSSRPPLGYPTGYGGANDRPPQQQHVGSNYDRLGGGEVAYNQAPSTPSPVLVVPSSGSAPPAIAVADKPNLSSSPSPAMATGQPIHPPVLYPEHHPVLDSGGNVMRPCSKCGALYPLPTTAMTWRCQHCKKMNSLKRDECVVS</sequence>
<name>A0A388M9E5_CHABU</name>
<dbReference type="Gramene" id="GBG91170">
    <property type="protein sequence ID" value="GBG91170"/>
    <property type="gene ID" value="CBR_g52052"/>
</dbReference>
<comment type="caution">
    <text evidence="2">The sequence shown here is derived from an EMBL/GenBank/DDBJ whole genome shotgun (WGS) entry which is preliminary data.</text>
</comment>
<organism evidence="2 3">
    <name type="scientific">Chara braunii</name>
    <name type="common">Braun's stonewort</name>
    <dbReference type="NCBI Taxonomy" id="69332"/>
    <lineage>
        <taxon>Eukaryota</taxon>
        <taxon>Viridiplantae</taxon>
        <taxon>Streptophyta</taxon>
        <taxon>Charophyceae</taxon>
        <taxon>Charales</taxon>
        <taxon>Characeae</taxon>
        <taxon>Chara</taxon>
    </lineage>
</organism>
<proteinExistence type="predicted"/>
<feature type="region of interest" description="Disordered" evidence="1">
    <location>
        <begin position="67"/>
        <end position="94"/>
    </location>
</feature>
<keyword evidence="3" id="KW-1185">Reference proteome</keyword>
<dbReference type="Proteomes" id="UP000265515">
    <property type="component" value="Unassembled WGS sequence"/>
</dbReference>
<evidence type="ECO:0000313" key="2">
    <source>
        <dbReference type="EMBL" id="GBG91170.1"/>
    </source>
</evidence>
<gene>
    <name evidence="2" type="ORF">CBR_g52052</name>
</gene>